<dbReference type="EMBL" id="JBJHZY010000006">
    <property type="protein sequence ID" value="MFL0270159.1"/>
    <property type="molecule type" value="Genomic_DNA"/>
</dbReference>
<keyword evidence="1" id="KW-1133">Transmembrane helix</keyword>
<evidence type="ECO:0000313" key="3">
    <source>
        <dbReference type="Proteomes" id="UP001623661"/>
    </source>
</evidence>
<keyword evidence="1" id="KW-0472">Membrane</keyword>
<feature type="transmembrane region" description="Helical" evidence="1">
    <location>
        <begin position="57"/>
        <end position="74"/>
    </location>
</feature>
<accession>A0ABW8TWR1</accession>
<sequence length="81" mass="9532">MRKKTKVIITFIISLIIAFFLVGYTRNSMFVKIDWVAGATIWDKFREYYIRTFSSNILPSLIIALIPTFILFTVHRTKVNK</sequence>
<evidence type="ECO:0000313" key="2">
    <source>
        <dbReference type="EMBL" id="MFL0270159.1"/>
    </source>
</evidence>
<keyword evidence="3" id="KW-1185">Reference proteome</keyword>
<dbReference type="Proteomes" id="UP001623661">
    <property type="component" value="Unassembled WGS sequence"/>
</dbReference>
<comment type="caution">
    <text evidence="2">The sequence shown here is derived from an EMBL/GenBank/DDBJ whole genome shotgun (WGS) entry which is preliminary data.</text>
</comment>
<evidence type="ECO:0000256" key="1">
    <source>
        <dbReference type="SAM" id="Phobius"/>
    </source>
</evidence>
<organism evidence="2 3">
    <name type="scientific">Candidatus Clostridium radicumherbarum</name>
    <dbReference type="NCBI Taxonomy" id="3381662"/>
    <lineage>
        <taxon>Bacteria</taxon>
        <taxon>Bacillati</taxon>
        <taxon>Bacillota</taxon>
        <taxon>Clostridia</taxon>
        <taxon>Eubacteriales</taxon>
        <taxon>Clostridiaceae</taxon>
        <taxon>Clostridium</taxon>
    </lineage>
</organism>
<name>A0ABW8TWR1_9CLOT</name>
<protein>
    <submittedName>
        <fullName evidence="2">Uncharacterized protein</fullName>
    </submittedName>
</protein>
<dbReference type="RefSeq" id="WP_406766791.1">
    <property type="nucleotide sequence ID" value="NZ_JBJHZY010000006.1"/>
</dbReference>
<keyword evidence="1" id="KW-0812">Transmembrane</keyword>
<proteinExistence type="predicted"/>
<feature type="transmembrane region" description="Helical" evidence="1">
    <location>
        <begin position="7"/>
        <end position="25"/>
    </location>
</feature>
<gene>
    <name evidence="2" type="ORF">ACJDUH_18930</name>
</gene>
<reference evidence="2 3" key="1">
    <citation type="submission" date="2024-11" db="EMBL/GenBank/DDBJ databases">
        <authorList>
            <person name="Heng Y.C."/>
            <person name="Lim A.C.H."/>
            <person name="Lee J.K.Y."/>
            <person name="Kittelmann S."/>
        </authorList>
    </citation>
    <scope>NUCLEOTIDE SEQUENCE [LARGE SCALE GENOMIC DNA]</scope>
    <source>
        <strain evidence="2 3">WILCCON 0202</strain>
    </source>
</reference>